<sequence>MSKELQHQTSAILEKVQQAYSTLTGAAPVFSLQELFNFEGFRLDEYCKVFSPHPQIHQLLADARAFGERFGIWLPNAEHYISCAIYLFPNAGVDRMKAIVRNLAIDYFLNDTMGRDIFPRLAPAEQEAASRVKERMFNMAADLFIEEADATPVELANVKVLAFMRDTSPFSWFLEFLRLYSYHIYVAHKDCNINAAGRIASIDEYIDSRCHLSGMHHVISLVEYSEGLFLDWEWLKETGIDKQLQRLHYTTAAIGGLMNDLFSFEKEVIDNQADSNLVMIILHNKPRLSLEGAIRNAAAIVRSQLIEFVGLLDYIKGEVQQYTAVYPEKAAVMEAHFRGLERCVQASWIWQVYTKRYKSEYSIFRETRLDSMLVAG</sequence>
<proteinExistence type="predicted"/>
<dbReference type="Gene3D" id="1.10.600.10">
    <property type="entry name" value="Farnesyl Diphosphate Synthase"/>
    <property type="match status" value="1"/>
</dbReference>
<evidence type="ECO:0008006" key="3">
    <source>
        <dbReference type="Google" id="ProtNLM"/>
    </source>
</evidence>
<evidence type="ECO:0000313" key="2">
    <source>
        <dbReference type="Proteomes" id="UP000316778"/>
    </source>
</evidence>
<dbReference type="Pfam" id="PF19086">
    <property type="entry name" value="Terpene_syn_C_2"/>
    <property type="match status" value="1"/>
</dbReference>
<keyword evidence="2" id="KW-1185">Reference proteome</keyword>
<dbReference type="SUPFAM" id="SSF48576">
    <property type="entry name" value="Terpenoid synthases"/>
    <property type="match status" value="1"/>
</dbReference>
<dbReference type="Proteomes" id="UP000316778">
    <property type="component" value="Unassembled WGS sequence"/>
</dbReference>
<dbReference type="AlphaFoldDB" id="A0A562T659"/>
<evidence type="ECO:0000313" key="1">
    <source>
        <dbReference type="EMBL" id="TWI89027.1"/>
    </source>
</evidence>
<protein>
    <recommendedName>
        <fullName evidence="3">Terpene synthase</fullName>
    </recommendedName>
</protein>
<comment type="caution">
    <text evidence="1">The sequence shown here is derived from an EMBL/GenBank/DDBJ whole genome shotgun (WGS) entry which is preliminary data.</text>
</comment>
<dbReference type="InterPro" id="IPR008949">
    <property type="entry name" value="Isoprenoid_synthase_dom_sf"/>
</dbReference>
<gene>
    <name evidence="1" type="ORF">LX66_3120</name>
</gene>
<name>A0A562T659_CHIJA</name>
<dbReference type="RefSeq" id="WP_145715058.1">
    <property type="nucleotide sequence ID" value="NZ_BAAAFY010000001.1"/>
</dbReference>
<reference evidence="1 2" key="1">
    <citation type="journal article" date="2013" name="Stand. Genomic Sci.">
        <title>Genomic Encyclopedia of Type Strains, Phase I: The one thousand microbial genomes (KMG-I) project.</title>
        <authorList>
            <person name="Kyrpides N.C."/>
            <person name="Woyke T."/>
            <person name="Eisen J.A."/>
            <person name="Garrity G."/>
            <person name="Lilburn T.G."/>
            <person name="Beck B.J."/>
            <person name="Whitman W.B."/>
            <person name="Hugenholtz P."/>
            <person name="Klenk H.P."/>
        </authorList>
    </citation>
    <scope>NUCLEOTIDE SEQUENCE [LARGE SCALE GENOMIC DNA]</scope>
    <source>
        <strain evidence="1 2">DSM 13484</strain>
    </source>
</reference>
<accession>A0A562T659</accession>
<dbReference type="EMBL" id="VLLG01000003">
    <property type="protein sequence ID" value="TWI89027.1"/>
    <property type="molecule type" value="Genomic_DNA"/>
</dbReference>
<dbReference type="OrthoDB" id="2989600at2"/>
<organism evidence="1 2">
    <name type="scientific">Chitinophaga japonensis</name>
    <name type="common">Flexibacter japonensis</name>
    <dbReference type="NCBI Taxonomy" id="104662"/>
    <lineage>
        <taxon>Bacteria</taxon>
        <taxon>Pseudomonadati</taxon>
        <taxon>Bacteroidota</taxon>
        <taxon>Chitinophagia</taxon>
        <taxon>Chitinophagales</taxon>
        <taxon>Chitinophagaceae</taxon>
        <taxon>Chitinophaga</taxon>
    </lineage>
</organism>